<dbReference type="Proteomes" id="UP001190926">
    <property type="component" value="Unassembled WGS sequence"/>
</dbReference>
<dbReference type="PANTHER" id="PTHR47165">
    <property type="entry name" value="OS03G0429900 PROTEIN"/>
    <property type="match status" value="1"/>
</dbReference>
<dbReference type="InterPro" id="IPR012340">
    <property type="entry name" value="NA-bd_OB-fold"/>
</dbReference>
<evidence type="ECO:0008006" key="3">
    <source>
        <dbReference type="Google" id="ProtNLM"/>
    </source>
</evidence>
<name>A0AAD4JKZ1_PERFH</name>
<sequence>MAPVFGTVQMLKPGKSNFGLELRLIRCYENTNSYSMECIFHDREGTSVHVTIPRANVEKGNTITATLWENYADDMIEFLNSAPKAPVVIILQFCRPNVYRGEIRISSLFNVTKIVTKQSISELSDFCSSYLSTGKLRSTTISTLTSSSSRSLNDEIRDGEFVLKTISELMTDGEGPSYEGIPAAIEQLANRKALFNVSVQPGHTRNYTGSFSVARISIDREIILKVCGEYVMIEIGSSSSKSVVQSGSAEVISKTIQQMLEDGQSGEFTVFATVNSIEDITGVSYLACKVCRQELDPQDTLKFFCEPCQSFDICGKSRYKLAVGVSDGTARTTFLLWENQCMELLRENSAEDEMLDLLPPKVEGITTKKGLFKVIVLPKQVKNFMGPFSVAKVECEKCVVGATPQNQESSSKSKKGKEVIDEIADEEILIRDSLVTPKKTTNAVTILDDESVKRRLLDEFAATTQKRTKRIVKKEKM</sequence>
<comment type="caution">
    <text evidence="1">The sequence shown here is derived from an EMBL/GenBank/DDBJ whole genome shotgun (WGS) entry which is preliminary data.</text>
</comment>
<evidence type="ECO:0000313" key="2">
    <source>
        <dbReference type="Proteomes" id="UP001190926"/>
    </source>
</evidence>
<dbReference type="SUPFAM" id="SSF50249">
    <property type="entry name" value="Nucleic acid-binding proteins"/>
    <property type="match status" value="1"/>
</dbReference>
<proteinExistence type="predicted"/>
<reference evidence="1 2" key="1">
    <citation type="journal article" date="2021" name="Nat. Commun.">
        <title>Incipient diploidization of the medicinal plant Perilla within 10,000 years.</title>
        <authorList>
            <person name="Zhang Y."/>
            <person name="Shen Q."/>
            <person name="Leng L."/>
            <person name="Zhang D."/>
            <person name="Chen S."/>
            <person name="Shi Y."/>
            <person name="Ning Z."/>
            <person name="Chen S."/>
        </authorList>
    </citation>
    <scope>NUCLEOTIDE SEQUENCE [LARGE SCALE GENOMIC DNA]</scope>
    <source>
        <strain evidence="2">cv. PC099</strain>
    </source>
</reference>
<keyword evidence="2" id="KW-1185">Reference proteome</keyword>
<evidence type="ECO:0000313" key="1">
    <source>
        <dbReference type="EMBL" id="KAH6835702.1"/>
    </source>
</evidence>
<organism evidence="1 2">
    <name type="scientific">Perilla frutescens var. hirtella</name>
    <name type="common">Perilla citriodora</name>
    <name type="synonym">Perilla setoyensis</name>
    <dbReference type="NCBI Taxonomy" id="608512"/>
    <lineage>
        <taxon>Eukaryota</taxon>
        <taxon>Viridiplantae</taxon>
        <taxon>Streptophyta</taxon>
        <taxon>Embryophyta</taxon>
        <taxon>Tracheophyta</taxon>
        <taxon>Spermatophyta</taxon>
        <taxon>Magnoliopsida</taxon>
        <taxon>eudicotyledons</taxon>
        <taxon>Gunneridae</taxon>
        <taxon>Pentapetalae</taxon>
        <taxon>asterids</taxon>
        <taxon>lamiids</taxon>
        <taxon>Lamiales</taxon>
        <taxon>Lamiaceae</taxon>
        <taxon>Nepetoideae</taxon>
        <taxon>Elsholtzieae</taxon>
        <taxon>Perilla</taxon>
    </lineage>
</organism>
<dbReference type="Gene3D" id="2.40.50.140">
    <property type="entry name" value="Nucleic acid-binding proteins"/>
    <property type="match status" value="2"/>
</dbReference>
<dbReference type="PANTHER" id="PTHR47165:SF4">
    <property type="entry name" value="OS03G0429900 PROTEIN"/>
    <property type="match status" value="1"/>
</dbReference>
<accession>A0AAD4JKZ1</accession>
<dbReference type="AlphaFoldDB" id="A0AAD4JKZ1"/>
<dbReference type="EMBL" id="SDAM02000033">
    <property type="protein sequence ID" value="KAH6835702.1"/>
    <property type="molecule type" value="Genomic_DNA"/>
</dbReference>
<protein>
    <recommendedName>
        <fullName evidence="3">Replication factor A C-terminal domain-containing protein</fullName>
    </recommendedName>
</protein>
<gene>
    <name evidence="1" type="ORF">C2S53_017730</name>
</gene>